<dbReference type="SUPFAM" id="SSF56112">
    <property type="entry name" value="Protein kinase-like (PK-like)"/>
    <property type="match status" value="1"/>
</dbReference>
<dbReference type="Gene3D" id="3.30.200.20">
    <property type="entry name" value="Phosphorylase Kinase, domain 1"/>
    <property type="match status" value="1"/>
</dbReference>
<evidence type="ECO:0000256" key="2">
    <source>
        <dbReference type="SAM" id="MobiDB-lite"/>
    </source>
</evidence>
<proteinExistence type="inferred from homology"/>
<dbReference type="Gene3D" id="1.10.510.10">
    <property type="entry name" value="Transferase(Phosphotransferase) domain 1"/>
    <property type="match status" value="1"/>
</dbReference>
<dbReference type="Proteomes" id="UP000192223">
    <property type="component" value="Unplaced"/>
</dbReference>
<dbReference type="GO" id="GO:0005524">
    <property type="term" value="F:ATP binding"/>
    <property type="evidence" value="ECO:0007669"/>
    <property type="project" value="InterPro"/>
</dbReference>
<dbReference type="OrthoDB" id="9942861at2759"/>
<feature type="domain" description="Protein kinase" evidence="3">
    <location>
        <begin position="1"/>
        <end position="313"/>
    </location>
</feature>
<dbReference type="SUPFAM" id="SSF48371">
    <property type="entry name" value="ARM repeat"/>
    <property type="match status" value="1"/>
</dbReference>
<dbReference type="InterPro" id="IPR051177">
    <property type="entry name" value="CIK-Related_Protein"/>
</dbReference>
<feature type="region of interest" description="Disordered" evidence="2">
    <location>
        <begin position="505"/>
        <end position="538"/>
    </location>
</feature>
<protein>
    <submittedName>
        <fullName evidence="5">Protein-associating with the carboxyl-terminal domain of ezrin isoform X1</fullName>
    </submittedName>
</protein>
<dbReference type="FunCoup" id="A0A1W4W552">
    <property type="interactions" value="1168"/>
</dbReference>
<evidence type="ECO:0000313" key="4">
    <source>
        <dbReference type="Proteomes" id="UP000192223"/>
    </source>
</evidence>
<dbReference type="PROSITE" id="PS50011">
    <property type="entry name" value="PROTEIN_KINASE_DOM"/>
    <property type="match status" value="1"/>
</dbReference>
<name>A0A1W4W552_AGRPL</name>
<reference evidence="5" key="1">
    <citation type="submission" date="2025-08" db="UniProtKB">
        <authorList>
            <consortium name="RefSeq"/>
        </authorList>
    </citation>
    <scope>IDENTIFICATION</scope>
    <source>
        <tissue evidence="5">Entire body</tissue>
    </source>
</reference>
<accession>A0A1W4W552</accession>
<dbReference type="RefSeq" id="XP_018319254.1">
    <property type="nucleotide sequence ID" value="XM_018463752.1"/>
</dbReference>
<evidence type="ECO:0000256" key="1">
    <source>
        <dbReference type="ARBA" id="ARBA00038349"/>
    </source>
</evidence>
<dbReference type="SMART" id="SM00220">
    <property type="entry name" value="S_TKc"/>
    <property type="match status" value="1"/>
</dbReference>
<dbReference type="KEGG" id="apln:108732790"/>
<feature type="compositionally biased region" description="Low complexity" evidence="2">
    <location>
        <begin position="513"/>
        <end position="529"/>
    </location>
</feature>
<sequence>MGNEQSYLFDVDINENVVEHCKYWSLHSAVNQPVSVFVGRRLPITFSDGSQFLIEKSAKNLMVFRHPCILKYISSWYRYSKFYLVVEEVVPLASVLNTQNCLQKCIGLLSLLKAVCFLHEKGGVSHNNLSIKSIYVTKDGDWKLGGMEFCCKFSNLTADYLNKIENLQHITVDINLVKSFQQTDKYKECLDSFAFGLLAYEILSNEGEDELSHLSSFRDLCKNNLQNEDLTQRPKLSTLLEHPFFKNDFVIVYSTLYELPLQSNEAKEVFFSTLYEKLKLFDEILTAKQLGRLLLSRLVLLDETAQKKLLPFILYPRNDDSSTVELFCKETFKKYIVPTLLEIFCVRDIQIRLLLLEHFRGFMNCFSKDELKHQVLPELLLGIKDINNELVSATLRSLADMVQILGAEVVIGGRRAKLFNDGKPHSMESKIAHSKTRFLPSVVANTEPDISLTSNQSVLENSLDVFDPLPERPRPDGEENDLSVENQTLLPKEDLNSWDDWNQINHVEDPPLENEQLNVNENEVQNSESKTTEKSENYTKKMDRSLPDIFQLDIKNQVAIENYNDLNLFEGMEPEINVSKVLLFPEANEPNLEITSKKLDFSVNLDTDNTVGWDDDDWNK</sequence>
<dbReference type="AlphaFoldDB" id="A0A1W4W552"/>
<dbReference type="InParanoid" id="A0A1W4W552"/>
<evidence type="ECO:0000259" key="3">
    <source>
        <dbReference type="PROSITE" id="PS50011"/>
    </source>
</evidence>
<dbReference type="Gene3D" id="1.25.10.10">
    <property type="entry name" value="Leucine-rich Repeat Variant"/>
    <property type="match status" value="1"/>
</dbReference>
<dbReference type="GeneID" id="108732790"/>
<dbReference type="PANTHER" id="PTHR12984:SF15">
    <property type="entry name" value="PROTEIN-ASSOCIATING WITH THE CARBOXYL-TERMINAL DOMAIN OF EZRIN"/>
    <property type="match status" value="1"/>
</dbReference>
<evidence type="ECO:0000313" key="5">
    <source>
        <dbReference type="RefSeq" id="XP_018319254.1"/>
    </source>
</evidence>
<gene>
    <name evidence="5" type="primary">LOC108732790</name>
</gene>
<dbReference type="STRING" id="224129.A0A1W4W552"/>
<organism evidence="4 5">
    <name type="scientific">Agrilus planipennis</name>
    <name type="common">Emerald ash borer</name>
    <name type="synonym">Agrilus marcopoli</name>
    <dbReference type="NCBI Taxonomy" id="224129"/>
    <lineage>
        <taxon>Eukaryota</taxon>
        <taxon>Metazoa</taxon>
        <taxon>Ecdysozoa</taxon>
        <taxon>Arthropoda</taxon>
        <taxon>Hexapoda</taxon>
        <taxon>Insecta</taxon>
        <taxon>Pterygota</taxon>
        <taxon>Neoptera</taxon>
        <taxon>Endopterygota</taxon>
        <taxon>Coleoptera</taxon>
        <taxon>Polyphaga</taxon>
        <taxon>Elateriformia</taxon>
        <taxon>Buprestoidea</taxon>
        <taxon>Buprestidae</taxon>
        <taxon>Agrilinae</taxon>
        <taxon>Agrilus</taxon>
    </lineage>
</organism>
<dbReference type="InterPro" id="IPR000719">
    <property type="entry name" value="Prot_kinase_dom"/>
</dbReference>
<dbReference type="InterPro" id="IPR011989">
    <property type="entry name" value="ARM-like"/>
</dbReference>
<comment type="similarity">
    <text evidence="1">Belongs to the protein kinase superfamily.</text>
</comment>
<dbReference type="InterPro" id="IPR011009">
    <property type="entry name" value="Kinase-like_dom_sf"/>
</dbReference>
<dbReference type="PANTHER" id="PTHR12984">
    <property type="entry name" value="SCY1-RELATED S/T PROTEIN KINASE-LIKE"/>
    <property type="match status" value="1"/>
</dbReference>
<dbReference type="GO" id="GO:0004672">
    <property type="term" value="F:protein kinase activity"/>
    <property type="evidence" value="ECO:0007669"/>
    <property type="project" value="InterPro"/>
</dbReference>
<dbReference type="InterPro" id="IPR016024">
    <property type="entry name" value="ARM-type_fold"/>
</dbReference>
<keyword evidence="4" id="KW-1185">Reference proteome</keyword>